<dbReference type="SUPFAM" id="SSF82171">
    <property type="entry name" value="DPP6 N-terminal domain-like"/>
    <property type="match status" value="1"/>
</dbReference>
<dbReference type="RefSeq" id="WP_243361775.1">
    <property type="nucleotide sequence ID" value="NZ_JALGBH010000002.1"/>
</dbReference>
<evidence type="ECO:0000313" key="2">
    <source>
        <dbReference type="Proteomes" id="UP001165460"/>
    </source>
</evidence>
<gene>
    <name evidence="1" type="ORF">MMF97_09275</name>
</gene>
<proteinExistence type="predicted"/>
<dbReference type="EMBL" id="JALGBH010000002">
    <property type="protein sequence ID" value="MCJ0742900.1"/>
    <property type="molecule type" value="Genomic_DNA"/>
</dbReference>
<dbReference type="Gene3D" id="2.120.10.30">
    <property type="entry name" value="TolB, C-terminal domain"/>
    <property type="match status" value="1"/>
</dbReference>
<keyword evidence="2" id="KW-1185">Reference proteome</keyword>
<reference evidence="1" key="1">
    <citation type="submission" date="2022-03" db="EMBL/GenBank/DDBJ databases">
        <authorList>
            <person name="Woo C.Y."/>
        </authorList>
    </citation>
    <scope>NUCLEOTIDE SEQUENCE</scope>
    <source>
        <strain evidence="1">CYS-01</strain>
    </source>
</reference>
<dbReference type="InterPro" id="IPR011042">
    <property type="entry name" value="6-blade_b-propeller_TolB-like"/>
</dbReference>
<organism evidence="1 2">
    <name type="scientific">Pedobacter montanisoli</name>
    <dbReference type="NCBI Taxonomy" id="2923277"/>
    <lineage>
        <taxon>Bacteria</taxon>
        <taxon>Pseudomonadati</taxon>
        <taxon>Bacteroidota</taxon>
        <taxon>Sphingobacteriia</taxon>
        <taxon>Sphingobacteriales</taxon>
        <taxon>Sphingobacteriaceae</taxon>
        <taxon>Pedobacter</taxon>
    </lineage>
</organism>
<protein>
    <recommendedName>
        <fullName evidence="3">DUF4157 domain-containing protein</fullName>
    </recommendedName>
</protein>
<dbReference type="PANTHER" id="PTHR36842">
    <property type="entry name" value="PROTEIN TOLB HOMOLOG"/>
    <property type="match status" value="1"/>
</dbReference>
<sequence length="878" mass="101944">MEKEAQRMANTFTTSYPLIGADYKQQKTRIPIILQNQGISANGFVQLAPKKSQFYTTPPQYFDSHDWLNNLTVHELRHVAQFDKVTGIKGYPFPEEIHFAYLGSSIPTWYLEGDAVLTETILTNSGRGRQPNWIMPYRASLLSGKKFSYSKAYFGSDKDQTPGYYQLGYLLVSNLREKFGKDINDQLLTDINQRPLRLYPFSSSLKKITTFNTNHFYQETSATLKQQWQKQDSLTNSKSYSLSNRKSNFASDYFLPAQISKQYILALKQSKAETSKFVLIDSVKNERTLFHIGYQEQPWFSYANHKIVWDETRYDPRYKQRSYSVICIYDFQTKKKRQITFKSRLFAPSLSGNGEKLIAVSIDKSNRSELVFVDLNSGKLITAFLNNENDILQTPALNFDGTEISWISVSEQGKALWLKNLDGKTEKVIDYTRAQLSRPVFSNRQIAFNAHYNGIDNIYSIDPQNKKIVALTAAKYGAFNPTFNHNKNSILFNLYTEQGYQIAETPLETLPLQENHFVYFAQTAQNQENIHPIFENIPDSTFKSKPYKAFFHTFNLHSLTPTTDEKEKIGLELRSNDLLNTTSLYGGASYNTSLKRFEYSAGLIYKALYPVFSVNFTNRPRTQFYRYKNQINQANWREDYINFKVNLPLSGSYLNHNYGINPEVSTYYVKRFFEPKEQGVLRDAVKFPMKYRLNLSHSLRMAQRDIAPRFGQNIIVQYLNQPFDKTLKGELFSFESYFYFPGIAKNHSAMISFNYQNESGIFNGSTEIQTVFGYSQIKAKSLLKNSLLFNYRFPFLYPDLEIGPLAYIRNVRATLFSHYENFGTETNLSQPKTYGFELRSDMNLLRYQPIVDLGCRVIFVNKIYNQNPIFELLFNYSF</sequence>
<dbReference type="PANTHER" id="PTHR36842:SF1">
    <property type="entry name" value="PROTEIN TOLB"/>
    <property type="match status" value="1"/>
</dbReference>
<comment type="caution">
    <text evidence="1">The sequence shown here is derived from an EMBL/GenBank/DDBJ whole genome shotgun (WGS) entry which is preliminary data.</text>
</comment>
<dbReference type="Proteomes" id="UP001165460">
    <property type="component" value="Unassembled WGS sequence"/>
</dbReference>
<accession>A0ABS9ZX62</accession>
<evidence type="ECO:0008006" key="3">
    <source>
        <dbReference type="Google" id="ProtNLM"/>
    </source>
</evidence>
<name>A0ABS9ZX62_9SPHI</name>
<evidence type="ECO:0000313" key="1">
    <source>
        <dbReference type="EMBL" id="MCJ0742900.1"/>
    </source>
</evidence>